<feature type="transmembrane region" description="Helical" evidence="8">
    <location>
        <begin position="113"/>
        <end position="134"/>
    </location>
</feature>
<sequence>MSFRVAPLPLSWGLLIYSVVSLVLFNLPLLGFVLRENGGFSVAFSVCAAYICVTSMAFAMLSIFGLRMLRFFCSLFSLCNALALYFVNTYHTLLTRDMMGNVLNTNFKEASGFLGWHLWLYVLLGLLVAVGCWLLPLKPSRFKHKLYFILGSGLVFAFWGAIHTKQWLFFDKHAKAIGGLVAPYNYSINTARAALLFLKTAPLKRFGLVPLQVRGRVVVLAIGESARRANYGIYGYNKPTTPKLQELLNHHEILALKATSCATYTTAALTCILNAKSGYENLPLFLHRQGVKVVWLSLNDGPPPMDVDWSPPLSILHRWFKEVGLDSKIIDYDEALALALPHVLARYPKDNLLVILHLKGSHGPLYVDKVPKGFAPFKPICTHNELDACQSVALINAYDNTIIYNDKVLDIAVQNLSHTPRQAMLLYMSDHGESLGEHGLYLHGTPYLIAPDFQKQVPFIVYINPAFKAHLQAKPLKPDYTQDMIFSSVLHAFGLQKSPAYNPKLDIFQ</sequence>
<evidence type="ECO:0000256" key="8">
    <source>
        <dbReference type="SAM" id="Phobius"/>
    </source>
</evidence>
<evidence type="ECO:0000256" key="6">
    <source>
        <dbReference type="ARBA" id="ARBA00022989"/>
    </source>
</evidence>
<comment type="subcellular location">
    <subcellularLocation>
        <location evidence="1">Cell inner membrane</location>
        <topology evidence="1">Multi-pass membrane protein</topology>
    </subcellularLocation>
</comment>
<feature type="transmembrane region" description="Helical" evidence="8">
    <location>
        <begin position="146"/>
        <end position="162"/>
    </location>
</feature>
<dbReference type="Proteomes" id="UP000046090">
    <property type="component" value="Unassembled WGS sequence"/>
</dbReference>
<feature type="transmembrane region" description="Helical" evidence="8">
    <location>
        <begin position="12"/>
        <end position="34"/>
    </location>
</feature>
<evidence type="ECO:0000256" key="7">
    <source>
        <dbReference type="ARBA" id="ARBA00023136"/>
    </source>
</evidence>
<keyword evidence="4" id="KW-0808">Transferase</keyword>
<proteinExistence type="predicted"/>
<keyword evidence="5 8" id="KW-0812">Transmembrane</keyword>
<evidence type="ECO:0000256" key="5">
    <source>
        <dbReference type="ARBA" id="ARBA00022692"/>
    </source>
</evidence>
<evidence type="ECO:0000256" key="2">
    <source>
        <dbReference type="ARBA" id="ARBA00022475"/>
    </source>
</evidence>
<gene>
    <name evidence="11" type="ORF">HHE01_06560</name>
</gene>
<dbReference type="InterPro" id="IPR040423">
    <property type="entry name" value="PEA_transferase"/>
</dbReference>
<keyword evidence="3" id="KW-0997">Cell inner membrane</keyword>
<accession>A0A0K2YCZ9</accession>
<dbReference type="Pfam" id="PF00884">
    <property type="entry name" value="Sulfatase"/>
    <property type="match status" value="1"/>
</dbReference>
<protein>
    <submittedName>
        <fullName evidence="11">Membrane protein</fullName>
    </submittedName>
</protein>
<feature type="domain" description="Phosphoethanolamine transferase N-terminal" evidence="10">
    <location>
        <begin position="55"/>
        <end position="193"/>
    </location>
</feature>
<keyword evidence="12" id="KW-1185">Reference proteome</keyword>
<dbReference type="InterPro" id="IPR000917">
    <property type="entry name" value="Sulfatase_N"/>
</dbReference>
<evidence type="ECO:0000256" key="4">
    <source>
        <dbReference type="ARBA" id="ARBA00022679"/>
    </source>
</evidence>
<evidence type="ECO:0000259" key="9">
    <source>
        <dbReference type="Pfam" id="PF00884"/>
    </source>
</evidence>
<dbReference type="GO" id="GO:0016776">
    <property type="term" value="F:phosphotransferase activity, phosphate group as acceptor"/>
    <property type="evidence" value="ECO:0007669"/>
    <property type="project" value="TreeGrafter"/>
</dbReference>
<dbReference type="Pfam" id="PF08019">
    <property type="entry name" value="EptA_B_N"/>
    <property type="match status" value="1"/>
</dbReference>
<dbReference type="SUPFAM" id="SSF53649">
    <property type="entry name" value="Alkaline phosphatase-like"/>
    <property type="match status" value="1"/>
</dbReference>
<dbReference type="GeneID" id="76197361"/>
<feature type="transmembrane region" description="Helical" evidence="8">
    <location>
        <begin position="40"/>
        <end position="64"/>
    </location>
</feature>
<reference evidence="12" key="1">
    <citation type="submission" date="2014-12" db="EMBL/GenBank/DDBJ databases">
        <authorList>
            <person name="Smet A."/>
        </authorList>
    </citation>
    <scope>NUCLEOTIDE SEQUENCE [LARGE SCALE GENOMIC DNA]</scope>
</reference>
<dbReference type="Gene3D" id="3.40.720.10">
    <property type="entry name" value="Alkaline Phosphatase, subunit A"/>
    <property type="match status" value="1"/>
</dbReference>
<dbReference type="RefSeq" id="WP_015107070.1">
    <property type="nucleotide sequence ID" value="NZ_AP026684.1"/>
</dbReference>
<evidence type="ECO:0000256" key="3">
    <source>
        <dbReference type="ARBA" id="ARBA00022519"/>
    </source>
</evidence>
<evidence type="ECO:0000259" key="10">
    <source>
        <dbReference type="Pfam" id="PF08019"/>
    </source>
</evidence>
<dbReference type="GO" id="GO:0005886">
    <property type="term" value="C:plasma membrane"/>
    <property type="evidence" value="ECO:0007669"/>
    <property type="project" value="UniProtKB-SubCell"/>
</dbReference>
<dbReference type="EMBL" id="CDMK01000002">
    <property type="protein sequence ID" value="CRI34855.1"/>
    <property type="molecule type" value="Genomic_DNA"/>
</dbReference>
<dbReference type="CDD" id="cd16017">
    <property type="entry name" value="LptA"/>
    <property type="match status" value="1"/>
</dbReference>
<keyword evidence="6 8" id="KW-1133">Transmembrane helix</keyword>
<feature type="transmembrane region" description="Helical" evidence="8">
    <location>
        <begin position="71"/>
        <end position="93"/>
    </location>
</feature>
<keyword evidence="7 8" id="KW-0472">Membrane</keyword>
<dbReference type="InterPro" id="IPR017850">
    <property type="entry name" value="Alkaline_phosphatase_core_sf"/>
</dbReference>
<dbReference type="PANTHER" id="PTHR30443:SF0">
    <property type="entry name" value="PHOSPHOETHANOLAMINE TRANSFERASE EPTA"/>
    <property type="match status" value="1"/>
</dbReference>
<feature type="domain" description="Sulfatase N-terminal" evidence="9">
    <location>
        <begin position="217"/>
        <end position="494"/>
    </location>
</feature>
<evidence type="ECO:0000313" key="12">
    <source>
        <dbReference type="Proteomes" id="UP000046090"/>
    </source>
</evidence>
<dbReference type="PANTHER" id="PTHR30443">
    <property type="entry name" value="INNER MEMBRANE PROTEIN"/>
    <property type="match status" value="1"/>
</dbReference>
<dbReference type="AlphaFoldDB" id="A0A0K2YCZ9"/>
<evidence type="ECO:0000313" key="11">
    <source>
        <dbReference type="EMBL" id="CRI34855.1"/>
    </source>
</evidence>
<name>A0A0K2YCZ9_HELHE</name>
<dbReference type="InterPro" id="IPR058130">
    <property type="entry name" value="PEA_transf_C"/>
</dbReference>
<evidence type="ECO:0000256" key="1">
    <source>
        <dbReference type="ARBA" id="ARBA00004429"/>
    </source>
</evidence>
<keyword evidence="2" id="KW-1003">Cell membrane</keyword>
<dbReference type="InterPro" id="IPR012549">
    <property type="entry name" value="EptA-like_N"/>
</dbReference>
<organism evidence="11 12">
    <name type="scientific">Helicobacter heilmannii</name>
    <dbReference type="NCBI Taxonomy" id="35817"/>
    <lineage>
        <taxon>Bacteria</taxon>
        <taxon>Pseudomonadati</taxon>
        <taxon>Campylobacterota</taxon>
        <taxon>Epsilonproteobacteria</taxon>
        <taxon>Campylobacterales</taxon>
        <taxon>Helicobacteraceae</taxon>
        <taxon>Helicobacter</taxon>
    </lineage>
</organism>
<dbReference type="GO" id="GO:0009244">
    <property type="term" value="P:lipopolysaccharide core region biosynthetic process"/>
    <property type="evidence" value="ECO:0007669"/>
    <property type="project" value="TreeGrafter"/>
</dbReference>